<dbReference type="SUPFAM" id="SSF109854">
    <property type="entry name" value="DinB/YfiT-like putative metalloenzymes"/>
    <property type="match status" value="1"/>
</dbReference>
<comment type="similarity">
    <text evidence="1">Belongs to the DinB family.</text>
</comment>
<feature type="binding site" evidence="3">
    <location>
        <position position="137"/>
    </location>
    <ligand>
        <name>a divalent metal cation</name>
        <dbReference type="ChEBI" id="CHEBI:60240"/>
    </ligand>
</feature>
<dbReference type="InterPro" id="IPR007837">
    <property type="entry name" value="DinB"/>
</dbReference>
<dbReference type="EMBL" id="CP120682">
    <property type="protein sequence ID" value="WKN39266.1"/>
    <property type="molecule type" value="Genomic_DNA"/>
</dbReference>
<dbReference type="InterPro" id="IPR034660">
    <property type="entry name" value="DinB/YfiT-like"/>
</dbReference>
<sequence>MNEVHAFAAIQYEYVRQSRSALLEYCATITPSDFLQENSSFGRGSIRNLLVHVANTCEYWIGKVGLQKEMAFTEYEAVSQIKEVEGLFDQIDKLMEEFLTATDGLQLSTIDYKINEKQAQTNAGKLFTHVITHEFHHKGQILSLSRHLGYIPVDTDVIR</sequence>
<name>A0AA49JG18_9BACT</name>
<feature type="binding site" evidence="3">
    <location>
        <position position="133"/>
    </location>
    <ligand>
        <name>a divalent metal cation</name>
        <dbReference type="ChEBI" id="CHEBI:60240"/>
    </ligand>
</feature>
<evidence type="ECO:0000256" key="1">
    <source>
        <dbReference type="ARBA" id="ARBA00008635"/>
    </source>
</evidence>
<dbReference type="Pfam" id="PF05163">
    <property type="entry name" value="DinB"/>
    <property type="match status" value="1"/>
</dbReference>
<reference evidence="4" key="1">
    <citation type="journal article" date="2023" name="Comput. Struct. Biotechnol. J.">
        <title>Discovery of a novel marine Bacteroidetes with a rich repertoire of carbohydrate-active enzymes.</title>
        <authorList>
            <person name="Chen B."/>
            <person name="Liu G."/>
            <person name="Chen Q."/>
            <person name="Wang H."/>
            <person name="Liu L."/>
            <person name="Tang K."/>
        </authorList>
    </citation>
    <scope>NUCLEOTIDE SEQUENCE</scope>
    <source>
        <strain evidence="4">TK19036</strain>
    </source>
</reference>
<evidence type="ECO:0000256" key="3">
    <source>
        <dbReference type="PIRSR" id="PIRSR607837-1"/>
    </source>
</evidence>
<evidence type="ECO:0000256" key="2">
    <source>
        <dbReference type="ARBA" id="ARBA00022723"/>
    </source>
</evidence>
<dbReference type="PANTHER" id="PTHR37302">
    <property type="entry name" value="SLR1116 PROTEIN"/>
    <property type="match status" value="1"/>
</dbReference>
<accession>A0AA49JG18</accession>
<dbReference type="GO" id="GO:0046872">
    <property type="term" value="F:metal ion binding"/>
    <property type="evidence" value="ECO:0007669"/>
    <property type="project" value="UniProtKB-KW"/>
</dbReference>
<dbReference type="AlphaFoldDB" id="A0AA49JG18"/>
<feature type="binding site" evidence="3">
    <location>
        <position position="52"/>
    </location>
    <ligand>
        <name>a divalent metal cation</name>
        <dbReference type="ChEBI" id="CHEBI:60240"/>
    </ligand>
</feature>
<protein>
    <submittedName>
        <fullName evidence="4">DinB family protein</fullName>
    </submittedName>
</protein>
<gene>
    <name evidence="4" type="ORF">K4G66_11245</name>
</gene>
<evidence type="ECO:0000313" key="4">
    <source>
        <dbReference type="EMBL" id="WKN39266.1"/>
    </source>
</evidence>
<organism evidence="4">
    <name type="scientific">Roseihalotalea indica</name>
    <dbReference type="NCBI Taxonomy" id="2867963"/>
    <lineage>
        <taxon>Bacteria</taxon>
        <taxon>Pseudomonadati</taxon>
        <taxon>Bacteroidota</taxon>
        <taxon>Cytophagia</taxon>
        <taxon>Cytophagales</taxon>
        <taxon>Catalimonadaceae</taxon>
        <taxon>Roseihalotalea</taxon>
    </lineage>
</organism>
<proteinExistence type="inferred from homology"/>
<dbReference type="Gene3D" id="1.20.120.450">
    <property type="entry name" value="dinb family like domain"/>
    <property type="match status" value="1"/>
</dbReference>
<dbReference type="PANTHER" id="PTHR37302:SF3">
    <property type="entry name" value="DAMAGE-INDUCIBLE PROTEIN DINB"/>
    <property type="match status" value="1"/>
</dbReference>
<keyword evidence="2 3" id="KW-0479">Metal-binding</keyword>
<reference evidence="4" key="2">
    <citation type="journal article" date="2024" name="Antonie Van Leeuwenhoek">
        <title>Roseihalotalea indica gen. nov., sp. nov., a halophilic Bacteroidetes from mesopelagic Southwest Indian Ocean with higher carbohydrate metabolic potential.</title>
        <authorList>
            <person name="Chen B."/>
            <person name="Zhang M."/>
            <person name="Lin D."/>
            <person name="Ye J."/>
            <person name="Tang K."/>
        </authorList>
    </citation>
    <scope>NUCLEOTIDE SEQUENCE</scope>
    <source>
        <strain evidence="4">TK19036</strain>
    </source>
</reference>